<comment type="caution">
    <text evidence="2">The sequence shown here is derived from an EMBL/GenBank/DDBJ whole genome shotgun (WGS) entry which is preliminary data.</text>
</comment>
<dbReference type="InterPro" id="IPR010982">
    <property type="entry name" value="Lambda_DNA-bd_dom_sf"/>
</dbReference>
<dbReference type="Pfam" id="PF19054">
    <property type="entry name" value="DUF5753"/>
    <property type="match status" value="1"/>
</dbReference>
<dbReference type="EMBL" id="JBHSFP010000002">
    <property type="protein sequence ID" value="MFC4530088.1"/>
    <property type="molecule type" value="Genomic_DNA"/>
</dbReference>
<dbReference type="Gene3D" id="1.10.260.40">
    <property type="entry name" value="lambda repressor-like DNA-binding domains"/>
    <property type="match status" value="1"/>
</dbReference>
<feature type="domain" description="HTH cro/C1-type" evidence="1">
    <location>
        <begin position="18"/>
        <end position="72"/>
    </location>
</feature>
<dbReference type="InterPro" id="IPR043917">
    <property type="entry name" value="DUF5753"/>
</dbReference>
<name>A0ABV9CAG5_9ACTN</name>
<dbReference type="RefSeq" id="WP_380837449.1">
    <property type="nucleotide sequence ID" value="NZ_JBHSFP010000002.1"/>
</dbReference>
<dbReference type="SMART" id="SM00530">
    <property type="entry name" value="HTH_XRE"/>
    <property type="match status" value="1"/>
</dbReference>
<dbReference type="InterPro" id="IPR001387">
    <property type="entry name" value="Cro/C1-type_HTH"/>
</dbReference>
<dbReference type="CDD" id="cd00093">
    <property type="entry name" value="HTH_XRE"/>
    <property type="match status" value="1"/>
</dbReference>
<dbReference type="Pfam" id="PF13560">
    <property type="entry name" value="HTH_31"/>
    <property type="match status" value="1"/>
</dbReference>
<evidence type="ECO:0000313" key="2">
    <source>
        <dbReference type="EMBL" id="MFC4530088.1"/>
    </source>
</evidence>
<organism evidence="2 3">
    <name type="scientific">Sphaerisporangium dianthi</name>
    <dbReference type="NCBI Taxonomy" id="1436120"/>
    <lineage>
        <taxon>Bacteria</taxon>
        <taxon>Bacillati</taxon>
        <taxon>Actinomycetota</taxon>
        <taxon>Actinomycetes</taxon>
        <taxon>Streptosporangiales</taxon>
        <taxon>Streptosporangiaceae</taxon>
        <taxon>Sphaerisporangium</taxon>
    </lineage>
</organism>
<dbReference type="SUPFAM" id="SSF47413">
    <property type="entry name" value="lambda repressor-like DNA-binding domains"/>
    <property type="match status" value="1"/>
</dbReference>
<evidence type="ECO:0000313" key="3">
    <source>
        <dbReference type="Proteomes" id="UP001596004"/>
    </source>
</evidence>
<dbReference type="PROSITE" id="PS50943">
    <property type="entry name" value="HTH_CROC1"/>
    <property type="match status" value="1"/>
</dbReference>
<proteinExistence type="predicted"/>
<reference evidence="3" key="1">
    <citation type="journal article" date="2019" name="Int. J. Syst. Evol. Microbiol.">
        <title>The Global Catalogue of Microorganisms (GCM) 10K type strain sequencing project: providing services to taxonomists for standard genome sequencing and annotation.</title>
        <authorList>
            <consortium name="The Broad Institute Genomics Platform"/>
            <consortium name="The Broad Institute Genome Sequencing Center for Infectious Disease"/>
            <person name="Wu L."/>
            <person name="Ma J."/>
        </authorList>
    </citation>
    <scope>NUCLEOTIDE SEQUENCE [LARGE SCALE GENOMIC DNA]</scope>
    <source>
        <strain evidence="3">CGMCC 4.7132</strain>
    </source>
</reference>
<keyword evidence="3" id="KW-1185">Reference proteome</keyword>
<protein>
    <submittedName>
        <fullName evidence="2">Helix-turn-helix domain-containing protein</fullName>
    </submittedName>
</protein>
<evidence type="ECO:0000259" key="1">
    <source>
        <dbReference type="PROSITE" id="PS50943"/>
    </source>
</evidence>
<gene>
    <name evidence="2" type="ORF">ACFO60_04875</name>
</gene>
<accession>A0ABV9CAG5</accession>
<dbReference type="Proteomes" id="UP001596004">
    <property type="component" value="Unassembled WGS sequence"/>
</dbReference>
<sequence length="286" mass="32452">MPQLTNPTIRHRRLATELERLREAAGFSREEIADQLDWHATKVWRVESARSGISIGDLRDLLDLYEVHGARREALLALARHSRQKGWWTEYRDVLTGSYLDLEAQASTIKNFEPQVIPGLLQTEAYARAVMRTALVMESKEVRRRTEARVARQRLLSEDGDGPALWVVLDEVAIRRPVGGSDTMREQLQRLIDMSEHPRVTMQVIRTSAGAHPGLSGPFVILDFPTPQFFAPIIYLETAATALYLEETEEIARYTLMFDHLRAIALGPAESARFIQSVQSEFGSEE</sequence>